<dbReference type="EMBL" id="CP025611">
    <property type="protein sequence ID" value="AUN31113.1"/>
    <property type="molecule type" value="Genomic_DNA"/>
</dbReference>
<gene>
    <name evidence="1" type="ORF">C0V82_13350</name>
</gene>
<dbReference type="OrthoDB" id="7355124at2"/>
<proteinExistence type="predicted"/>
<dbReference type="RefSeq" id="WP_102112725.1">
    <property type="nucleotide sequence ID" value="NZ_BMGN01000011.1"/>
</dbReference>
<sequence>MRHSAGSILALCLILLLSACTTTPPPAGPRAPVPLSLGRVQVDLPVGHKAGSYTWRWDWSCVAPFNEVAWITEGRTPGLLTQAARDGVGLGGLGLTNGAARVLTGRLVDVELSLCRQRDALSQKPIGITGEGNVRIDWELTDPPGPVRRFTTVGEGETDIPSLNGQYDIILRNAAADAARRLATLPEFRQLVMSPMDGVGPAAAGPVPALPVSSPVQPAAFVETMEADETPEPEPAMQAARPVAPGAARVRMGANAGVIVDPRGWVLLPDTGADLADPLSLLLADGQAVAGQLLSRAFGFLLVRLPEGNWPALAIRRQRPAVSQWLHRLDGEEGRGPVAMVAAHAGPVRAQAAEMPSLLLDLDEELWRNPPWILLDEEGRLAALRGPKALPGDPALYFAPAPVMAHFRTITGDMGD</sequence>
<dbReference type="Proteomes" id="UP000234752">
    <property type="component" value="Chromosome eg_1"/>
</dbReference>
<protein>
    <submittedName>
        <fullName evidence="1">Uncharacterized protein</fullName>
    </submittedName>
</protein>
<reference evidence="1 2" key="1">
    <citation type="submission" date="2017-12" db="EMBL/GenBank/DDBJ databases">
        <title>Genomes of bacteria within cyanobacterial aggregates.</title>
        <authorList>
            <person name="Cai H."/>
        </authorList>
    </citation>
    <scope>NUCLEOTIDE SEQUENCE [LARGE SCALE GENOMIC DNA]</scope>
    <source>
        <strain evidence="1 2">TH16</strain>
    </source>
</reference>
<name>A0A2K9NDA3_9PROT</name>
<evidence type="ECO:0000313" key="1">
    <source>
        <dbReference type="EMBL" id="AUN31113.1"/>
    </source>
</evidence>
<evidence type="ECO:0000313" key="2">
    <source>
        <dbReference type="Proteomes" id="UP000234752"/>
    </source>
</evidence>
<accession>A0A2K9NDA3</accession>
<dbReference type="AlphaFoldDB" id="A0A2K9NDA3"/>
<keyword evidence="2" id="KW-1185">Reference proteome</keyword>
<organism evidence="1 2">
    <name type="scientific">Niveispirillum cyanobacteriorum</name>
    <dbReference type="NCBI Taxonomy" id="1612173"/>
    <lineage>
        <taxon>Bacteria</taxon>
        <taxon>Pseudomonadati</taxon>
        <taxon>Pseudomonadota</taxon>
        <taxon>Alphaproteobacteria</taxon>
        <taxon>Rhodospirillales</taxon>
        <taxon>Azospirillaceae</taxon>
        <taxon>Niveispirillum</taxon>
    </lineage>
</organism>
<dbReference type="KEGG" id="ncb:C0V82_13350"/>
<dbReference type="PROSITE" id="PS51257">
    <property type="entry name" value="PROKAR_LIPOPROTEIN"/>
    <property type="match status" value="1"/>
</dbReference>